<dbReference type="RefSeq" id="WP_168153416.1">
    <property type="nucleotide sequence ID" value="NZ_JAAWVT010000013.1"/>
</dbReference>
<name>A0ABX1G9H3_9MICC</name>
<dbReference type="Pfam" id="PF13376">
    <property type="entry name" value="OmdA"/>
    <property type="match status" value="1"/>
</dbReference>
<protein>
    <recommendedName>
        <fullName evidence="3">Bacteriocin-protection protein, YdeI/OmpD-associated family</fullName>
    </recommendedName>
</protein>
<proteinExistence type="predicted"/>
<comment type="caution">
    <text evidence="1">The sequence shown here is derived from an EMBL/GenBank/DDBJ whole genome shotgun (WGS) entry which is preliminary data.</text>
</comment>
<dbReference type="Proteomes" id="UP000746595">
    <property type="component" value="Unassembled WGS sequence"/>
</dbReference>
<sequence length="190" mass="21108">MAILLEELLVPDAAAWRAWLTEHHANHPGVRLVLHKKGGTTTELTYAQAVDQALCFGWIDGQRTGRDEHSHYNRFTPRTARSKWSVRNVDNIKRLSELGLLAPSGLAAVQAAQADGRWDDAYEGQATAKLPQDFLDALEGHPRAQEKLQTLSGAERFAIYYRLHTVKGADTRQKKIAGYLARLDAGQGIL</sequence>
<organism evidence="1 2">
    <name type="scientific">Paeniglutamicibacter terrestris</name>
    <dbReference type="NCBI Taxonomy" id="2723403"/>
    <lineage>
        <taxon>Bacteria</taxon>
        <taxon>Bacillati</taxon>
        <taxon>Actinomycetota</taxon>
        <taxon>Actinomycetes</taxon>
        <taxon>Micrococcales</taxon>
        <taxon>Micrococcaceae</taxon>
        <taxon>Paeniglutamicibacter</taxon>
    </lineage>
</organism>
<evidence type="ECO:0000313" key="1">
    <source>
        <dbReference type="EMBL" id="NKG22673.1"/>
    </source>
</evidence>
<accession>A0ABX1G9H3</accession>
<reference evidence="1 2" key="1">
    <citation type="submission" date="2020-04" db="EMBL/GenBank/DDBJ databases">
        <title>Paeniglutamicibacter sp. ANT13_2, a novel actinomycete isolated from sediment in Antarctica.</title>
        <authorList>
            <person name="Sakdapetsiri C."/>
            <person name="Pinyakong O."/>
        </authorList>
    </citation>
    <scope>NUCLEOTIDE SEQUENCE [LARGE SCALE GENOMIC DNA]</scope>
    <source>
        <strain evidence="1 2">ANT13_2</strain>
    </source>
</reference>
<evidence type="ECO:0000313" key="2">
    <source>
        <dbReference type="Proteomes" id="UP000746595"/>
    </source>
</evidence>
<gene>
    <name evidence="1" type="ORF">HED64_18415</name>
</gene>
<dbReference type="EMBL" id="JAAWVT010000013">
    <property type="protein sequence ID" value="NKG22673.1"/>
    <property type="molecule type" value="Genomic_DNA"/>
</dbReference>
<evidence type="ECO:0008006" key="3">
    <source>
        <dbReference type="Google" id="ProtNLM"/>
    </source>
</evidence>
<keyword evidence="2" id="KW-1185">Reference proteome</keyword>